<evidence type="ECO:0000256" key="3">
    <source>
        <dbReference type="ARBA" id="ARBA00014962"/>
    </source>
</evidence>
<feature type="transmembrane region" description="Helical" evidence="11">
    <location>
        <begin position="20"/>
        <end position="41"/>
    </location>
</feature>
<comment type="similarity">
    <text evidence="2">Belongs to the YajC family.</text>
</comment>
<evidence type="ECO:0000256" key="11">
    <source>
        <dbReference type="SAM" id="Phobius"/>
    </source>
</evidence>
<comment type="caution">
    <text evidence="12">The sequence shown here is derived from an EMBL/GenBank/DDBJ whole genome shotgun (WGS) entry which is preliminary data.</text>
</comment>
<keyword evidence="10 11" id="KW-0472">Membrane</keyword>
<comment type="subcellular location">
    <subcellularLocation>
        <location evidence="1">Cell membrane</location>
        <topology evidence="1">Single-pass membrane protein</topology>
    </subcellularLocation>
</comment>
<gene>
    <name evidence="12" type="ORF">AMYX_26690</name>
</gene>
<dbReference type="SMART" id="SM01323">
    <property type="entry name" value="YajC"/>
    <property type="match status" value="1"/>
</dbReference>
<evidence type="ECO:0000256" key="5">
    <source>
        <dbReference type="ARBA" id="ARBA00022475"/>
    </source>
</evidence>
<dbReference type="Pfam" id="PF02699">
    <property type="entry name" value="YajC"/>
    <property type="match status" value="1"/>
</dbReference>
<keyword evidence="9" id="KW-0811">Translocation</keyword>
<evidence type="ECO:0000256" key="10">
    <source>
        <dbReference type="ARBA" id="ARBA00023136"/>
    </source>
</evidence>
<sequence>MHQAFAAFLSQTAPDGGGALGGPMSMPLMLLLMFGVFYFVLWRPQSKERKKVETFRQNLKKGDKVWTQGGIIGTVVQVEDQAVLLEIGAGKVRVLKQFVGGEFKEKGEAAEPAKVEAKK</sequence>
<evidence type="ECO:0000256" key="7">
    <source>
        <dbReference type="ARBA" id="ARBA00022927"/>
    </source>
</evidence>
<evidence type="ECO:0000256" key="4">
    <source>
        <dbReference type="ARBA" id="ARBA00022448"/>
    </source>
</evidence>
<keyword evidence="4" id="KW-0813">Transport</keyword>
<dbReference type="AlphaFoldDB" id="A0A7I9VNZ3"/>
<evidence type="ECO:0000256" key="9">
    <source>
        <dbReference type="ARBA" id="ARBA00023010"/>
    </source>
</evidence>
<keyword evidence="5" id="KW-1003">Cell membrane</keyword>
<dbReference type="GO" id="GO:0015031">
    <property type="term" value="P:protein transport"/>
    <property type="evidence" value="ECO:0007669"/>
    <property type="project" value="UniProtKB-KW"/>
</dbReference>
<keyword evidence="6 11" id="KW-0812">Transmembrane</keyword>
<dbReference type="PANTHER" id="PTHR33909:SF1">
    <property type="entry name" value="SEC TRANSLOCON ACCESSORY COMPLEX SUBUNIT YAJC"/>
    <property type="match status" value="1"/>
</dbReference>
<dbReference type="InterPro" id="IPR003849">
    <property type="entry name" value="Preprotein_translocase_YajC"/>
</dbReference>
<keyword evidence="8 11" id="KW-1133">Transmembrane helix</keyword>
<evidence type="ECO:0000256" key="6">
    <source>
        <dbReference type="ARBA" id="ARBA00022692"/>
    </source>
</evidence>
<dbReference type="Proteomes" id="UP000503640">
    <property type="component" value="Unassembled WGS sequence"/>
</dbReference>
<organism evidence="12 13">
    <name type="scientific">Anaeromyxobacter diazotrophicus</name>
    <dbReference type="NCBI Taxonomy" id="2590199"/>
    <lineage>
        <taxon>Bacteria</taxon>
        <taxon>Pseudomonadati</taxon>
        <taxon>Myxococcota</taxon>
        <taxon>Myxococcia</taxon>
        <taxon>Myxococcales</taxon>
        <taxon>Cystobacterineae</taxon>
        <taxon>Anaeromyxobacteraceae</taxon>
        <taxon>Anaeromyxobacter</taxon>
    </lineage>
</organism>
<proteinExistence type="inferred from homology"/>
<evidence type="ECO:0000256" key="1">
    <source>
        <dbReference type="ARBA" id="ARBA00004162"/>
    </source>
</evidence>
<protein>
    <recommendedName>
        <fullName evidence="3">Sec translocon accessory complex subunit YajC</fullName>
    </recommendedName>
</protein>
<dbReference type="GO" id="GO:0005886">
    <property type="term" value="C:plasma membrane"/>
    <property type="evidence" value="ECO:0007669"/>
    <property type="project" value="UniProtKB-SubCell"/>
</dbReference>
<name>A0A7I9VNZ3_9BACT</name>
<evidence type="ECO:0000313" key="13">
    <source>
        <dbReference type="Proteomes" id="UP000503640"/>
    </source>
</evidence>
<dbReference type="EMBL" id="BJTG01000006">
    <property type="protein sequence ID" value="GEJ57928.1"/>
    <property type="molecule type" value="Genomic_DNA"/>
</dbReference>
<dbReference type="RefSeq" id="WP_176065989.1">
    <property type="nucleotide sequence ID" value="NZ_BJTG01000006.1"/>
</dbReference>
<dbReference type="PANTHER" id="PTHR33909">
    <property type="entry name" value="SEC TRANSLOCON ACCESSORY COMPLEX SUBUNIT YAJC"/>
    <property type="match status" value="1"/>
</dbReference>
<evidence type="ECO:0000256" key="2">
    <source>
        <dbReference type="ARBA" id="ARBA00006742"/>
    </source>
</evidence>
<keyword evidence="13" id="KW-1185">Reference proteome</keyword>
<accession>A0A7I9VNZ3</accession>
<reference evidence="13" key="1">
    <citation type="journal article" date="2020" name="Appl. Environ. Microbiol.">
        <title>Diazotrophic Anaeromyxobacter Isolates from Soils.</title>
        <authorList>
            <person name="Masuda Y."/>
            <person name="Yamanaka H."/>
            <person name="Xu Z.X."/>
            <person name="Shiratori Y."/>
            <person name="Aono T."/>
            <person name="Amachi S."/>
            <person name="Senoo K."/>
            <person name="Itoh H."/>
        </authorList>
    </citation>
    <scope>NUCLEOTIDE SEQUENCE [LARGE SCALE GENOMIC DNA]</scope>
    <source>
        <strain evidence="13">R267</strain>
    </source>
</reference>
<evidence type="ECO:0000313" key="12">
    <source>
        <dbReference type="EMBL" id="GEJ57928.1"/>
    </source>
</evidence>
<evidence type="ECO:0000256" key="8">
    <source>
        <dbReference type="ARBA" id="ARBA00022989"/>
    </source>
</evidence>
<keyword evidence="7" id="KW-0653">Protein transport</keyword>
<dbReference type="PRINTS" id="PR01853">
    <property type="entry name" value="YAJCTRNLCASE"/>
</dbReference>
<dbReference type="NCBIfam" id="TIGR00739">
    <property type="entry name" value="yajC"/>
    <property type="match status" value="1"/>
</dbReference>